<comment type="caution">
    <text evidence="1">The sequence shown here is derived from an EMBL/GenBank/DDBJ whole genome shotgun (WGS) entry which is preliminary data.</text>
</comment>
<evidence type="ECO:0000313" key="2">
    <source>
        <dbReference type="Proteomes" id="UP001279734"/>
    </source>
</evidence>
<keyword evidence="2" id="KW-1185">Reference proteome</keyword>
<protein>
    <submittedName>
        <fullName evidence="1">Uncharacterized protein</fullName>
    </submittedName>
</protein>
<accession>A0AAD3T3D9</accession>
<gene>
    <name evidence="1" type="ORF">Nepgr_023739</name>
</gene>
<dbReference type="AlphaFoldDB" id="A0AAD3T3D9"/>
<sequence length="199" mass="21366">MVNIRDPHKGKVIQVGGHVNGTDHGGSVRFSIGKVFQGNRYCKGIHCRGFKLDKDQKEYMLQFKPGSNGFAPVDNASVLLIASLFVPRLNKLVNIDGNLIIHSVLATKKARASSTIEVKTDGEVTSLALIESSGPADDFKPSTSSFLGQLTEAAVKGKLLSGSAIDQAISYNLATLMRLGFFDGNPQKHHYGKLGPSDV</sequence>
<evidence type="ECO:0000313" key="1">
    <source>
        <dbReference type="EMBL" id="GMH21896.1"/>
    </source>
</evidence>
<reference evidence="1" key="1">
    <citation type="submission" date="2023-05" db="EMBL/GenBank/DDBJ databases">
        <title>Nepenthes gracilis genome sequencing.</title>
        <authorList>
            <person name="Fukushima K."/>
        </authorList>
    </citation>
    <scope>NUCLEOTIDE SEQUENCE</scope>
    <source>
        <strain evidence="1">SING2019-196</strain>
    </source>
</reference>
<proteinExistence type="predicted"/>
<dbReference type="PANTHER" id="PTHR37616:SF1">
    <property type="entry name" value="BZIP TRANSCRIPTION FACTOR"/>
    <property type="match status" value="1"/>
</dbReference>
<organism evidence="1 2">
    <name type="scientific">Nepenthes gracilis</name>
    <name type="common">Slender pitcher plant</name>
    <dbReference type="NCBI Taxonomy" id="150966"/>
    <lineage>
        <taxon>Eukaryota</taxon>
        <taxon>Viridiplantae</taxon>
        <taxon>Streptophyta</taxon>
        <taxon>Embryophyta</taxon>
        <taxon>Tracheophyta</taxon>
        <taxon>Spermatophyta</taxon>
        <taxon>Magnoliopsida</taxon>
        <taxon>eudicotyledons</taxon>
        <taxon>Gunneridae</taxon>
        <taxon>Pentapetalae</taxon>
        <taxon>Caryophyllales</taxon>
        <taxon>Nepenthaceae</taxon>
        <taxon>Nepenthes</taxon>
    </lineage>
</organism>
<dbReference type="Proteomes" id="UP001279734">
    <property type="component" value="Unassembled WGS sequence"/>
</dbReference>
<name>A0AAD3T3D9_NEPGR</name>
<dbReference type="EMBL" id="BSYO01000024">
    <property type="protein sequence ID" value="GMH21896.1"/>
    <property type="molecule type" value="Genomic_DNA"/>
</dbReference>
<dbReference type="PANTHER" id="PTHR37616">
    <property type="entry name" value="BZIP TRANSCRIPTION FACTOR 60-LIKE"/>
    <property type="match status" value="1"/>
</dbReference>